<name>A0ABN9WQW0_9DINO</name>
<evidence type="ECO:0000256" key="2">
    <source>
        <dbReference type="SAM" id="MobiDB-lite"/>
    </source>
</evidence>
<comment type="caution">
    <text evidence="4">The sequence shown here is derived from an EMBL/GenBank/DDBJ whole genome shotgun (WGS) entry which is preliminary data.</text>
</comment>
<dbReference type="PANTHER" id="PTHR22902">
    <property type="entry name" value="SESQUIPEDALIAN"/>
    <property type="match status" value="1"/>
</dbReference>
<feature type="non-terminal residue" evidence="4">
    <location>
        <position position="160"/>
    </location>
</feature>
<reference evidence="4" key="1">
    <citation type="submission" date="2023-10" db="EMBL/GenBank/DDBJ databases">
        <authorList>
            <person name="Chen Y."/>
            <person name="Shah S."/>
            <person name="Dougan E. K."/>
            <person name="Thang M."/>
            <person name="Chan C."/>
        </authorList>
    </citation>
    <scope>NUCLEOTIDE SEQUENCE [LARGE SCALE GENOMIC DNA]</scope>
</reference>
<dbReference type="SUPFAM" id="SSF50729">
    <property type="entry name" value="PH domain-like"/>
    <property type="match status" value="1"/>
</dbReference>
<organism evidence="4 5">
    <name type="scientific">Prorocentrum cordatum</name>
    <dbReference type="NCBI Taxonomy" id="2364126"/>
    <lineage>
        <taxon>Eukaryota</taxon>
        <taxon>Sar</taxon>
        <taxon>Alveolata</taxon>
        <taxon>Dinophyceae</taxon>
        <taxon>Prorocentrales</taxon>
        <taxon>Prorocentraceae</taxon>
        <taxon>Prorocentrum</taxon>
    </lineage>
</organism>
<dbReference type="InterPro" id="IPR001849">
    <property type="entry name" value="PH_domain"/>
</dbReference>
<sequence>MSHPEVQEAASAEVQLQGWMLKLSSGRGRSRWQRRYFVLEDNELRYFHKEGSKSVKKRFDLRNARLSLGGTSADPRELVLKFQERSWHLRAESAQLAQQWLTTLEDARDLAEERRHGPRDDTGGESEEEAEEEEDEQPQEQPQGSPPPEPAAALRRSEAE</sequence>
<proteinExistence type="predicted"/>
<dbReference type="InterPro" id="IPR045188">
    <property type="entry name" value="Boi1/Boi2-like"/>
</dbReference>
<evidence type="ECO:0000256" key="1">
    <source>
        <dbReference type="ARBA" id="ARBA00022553"/>
    </source>
</evidence>
<dbReference type="CDD" id="cd00821">
    <property type="entry name" value="PH"/>
    <property type="match status" value="1"/>
</dbReference>
<gene>
    <name evidence="4" type="ORF">PCOR1329_LOCUS69720</name>
</gene>
<feature type="region of interest" description="Disordered" evidence="2">
    <location>
        <begin position="108"/>
        <end position="160"/>
    </location>
</feature>
<keyword evidence="1" id="KW-0597">Phosphoprotein</keyword>
<protein>
    <recommendedName>
        <fullName evidence="3">PH domain-containing protein</fullName>
    </recommendedName>
</protein>
<dbReference type="InterPro" id="IPR011993">
    <property type="entry name" value="PH-like_dom_sf"/>
</dbReference>
<dbReference type="SMART" id="SM00233">
    <property type="entry name" value="PH"/>
    <property type="match status" value="1"/>
</dbReference>
<feature type="compositionally biased region" description="Basic and acidic residues" evidence="2">
    <location>
        <begin position="108"/>
        <end position="122"/>
    </location>
</feature>
<accession>A0ABN9WQW0</accession>
<feature type="compositionally biased region" description="Acidic residues" evidence="2">
    <location>
        <begin position="123"/>
        <end position="138"/>
    </location>
</feature>
<evidence type="ECO:0000313" key="4">
    <source>
        <dbReference type="EMBL" id="CAK0889067.1"/>
    </source>
</evidence>
<dbReference type="Proteomes" id="UP001189429">
    <property type="component" value="Unassembled WGS sequence"/>
</dbReference>
<dbReference type="EMBL" id="CAUYUJ010019169">
    <property type="protein sequence ID" value="CAK0889067.1"/>
    <property type="molecule type" value="Genomic_DNA"/>
</dbReference>
<dbReference type="Gene3D" id="2.30.29.30">
    <property type="entry name" value="Pleckstrin-homology domain (PH domain)/Phosphotyrosine-binding domain (PTB)"/>
    <property type="match status" value="1"/>
</dbReference>
<feature type="domain" description="PH" evidence="3">
    <location>
        <begin position="13"/>
        <end position="109"/>
    </location>
</feature>
<evidence type="ECO:0000313" key="5">
    <source>
        <dbReference type="Proteomes" id="UP001189429"/>
    </source>
</evidence>
<dbReference type="PROSITE" id="PS50003">
    <property type="entry name" value="PH_DOMAIN"/>
    <property type="match status" value="1"/>
</dbReference>
<dbReference type="PANTHER" id="PTHR22902:SF27">
    <property type="entry name" value="PLECKSTRIN HOMOLOGY DOMAIN-CONTAINING FAMILY A MEMBER 3"/>
    <property type="match status" value="1"/>
</dbReference>
<keyword evidence="5" id="KW-1185">Reference proteome</keyword>
<dbReference type="Pfam" id="PF00169">
    <property type="entry name" value="PH"/>
    <property type="match status" value="1"/>
</dbReference>
<evidence type="ECO:0000259" key="3">
    <source>
        <dbReference type="PROSITE" id="PS50003"/>
    </source>
</evidence>